<accession>A0A8X6XBK7</accession>
<dbReference type="EMBL" id="BMAV01007550">
    <property type="protein sequence ID" value="GFY50540.1"/>
    <property type="molecule type" value="Genomic_DNA"/>
</dbReference>
<organism evidence="1 2">
    <name type="scientific">Trichonephila inaurata madagascariensis</name>
    <dbReference type="NCBI Taxonomy" id="2747483"/>
    <lineage>
        <taxon>Eukaryota</taxon>
        <taxon>Metazoa</taxon>
        <taxon>Ecdysozoa</taxon>
        <taxon>Arthropoda</taxon>
        <taxon>Chelicerata</taxon>
        <taxon>Arachnida</taxon>
        <taxon>Araneae</taxon>
        <taxon>Araneomorphae</taxon>
        <taxon>Entelegynae</taxon>
        <taxon>Araneoidea</taxon>
        <taxon>Nephilidae</taxon>
        <taxon>Trichonephila</taxon>
        <taxon>Trichonephila inaurata</taxon>
    </lineage>
</organism>
<evidence type="ECO:0000313" key="2">
    <source>
        <dbReference type="Proteomes" id="UP000886998"/>
    </source>
</evidence>
<comment type="caution">
    <text evidence="1">The sequence shown here is derived from an EMBL/GenBank/DDBJ whole genome shotgun (WGS) entry which is preliminary data.</text>
</comment>
<proteinExistence type="predicted"/>
<name>A0A8X6XBK7_9ARAC</name>
<protein>
    <submittedName>
        <fullName evidence="1">Uncharacterized protein</fullName>
    </submittedName>
</protein>
<reference evidence="1" key="1">
    <citation type="submission" date="2020-08" db="EMBL/GenBank/DDBJ databases">
        <title>Multicomponent nature underlies the extraordinary mechanical properties of spider dragline silk.</title>
        <authorList>
            <person name="Kono N."/>
            <person name="Nakamura H."/>
            <person name="Mori M."/>
            <person name="Yoshida Y."/>
            <person name="Ohtoshi R."/>
            <person name="Malay A.D."/>
            <person name="Moran D.A.P."/>
            <person name="Tomita M."/>
            <person name="Numata K."/>
            <person name="Arakawa K."/>
        </authorList>
    </citation>
    <scope>NUCLEOTIDE SEQUENCE</scope>
</reference>
<sequence length="151" mass="17332">MFNLGEACHYFGFFNVWLVPVPNPVGGKVPRIEGENPVFTLGQKAQEYQKIEDSHCVPREVNFCSRKRRDNVANILLSWQLTPAKNLTSPERLQIPERSIIPPSTSPLNKVDHVNKSNPNKRNNLHILRIIRETWEHGTARGERDLSQKGR</sequence>
<dbReference type="AlphaFoldDB" id="A0A8X6XBK7"/>
<evidence type="ECO:0000313" key="1">
    <source>
        <dbReference type="EMBL" id="GFY50540.1"/>
    </source>
</evidence>
<keyword evidence="2" id="KW-1185">Reference proteome</keyword>
<gene>
    <name evidence="1" type="ORF">TNIN_343281</name>
</gene>
<dbReference type="Proteomes" id="UP000886998">
    <property type="component" value="Unassembled WGS sequence"/>
</dbReference>